<keyword evidence="6" id="KW-1015">Disulfide bond</keyword>
<dbReference type="InterPro" id="IPR013766">
    <property type="entry name" value="Thioredoxin_domain"/>
</dbReference>
<dbReference type="EMBL" id="SACL01000007">
    <property type="protein sequence ID" value="RVT92130.1"/>
    <property type="molecule type" value="Genomic_DNA"/>
</dbReference>
<evidence type="ECO:0000256" key="3">
    <source>
        <dbReference type="ARBA" id="ARBA00022559"/>
    </source>
</evidence>
<evidence type="ECO:0000256" key="5">
    <source>
        <dbReference type="ARBA" id="ARBA00023002"/>
    </source>
</evidence>
<dbReference type="Proteomes" id="UP000282957">
    <property type="component" value="Unassembled WGS sequence"/>
</dbReference>
<evidence type="ECO:0000256" key="10">
    <source>
        <dbReference type="ARBA" id="ARBA00042639"/>
    </source>
</evidence>
<evidence type="ECO:0000256" key="1">
    <source>
        <dbReference type="ARBA" id="ARBA00003330"/>
    </source>
</evidence>
<evidence type="ECO:0000256" key="4">
    <source>
        <dbReference type="ARBA" id="ARBA00022862"/>
    </source>
</evidence>
<dbReference type="InterPro" id="IPR036249">
    <property type="entry name" value="Thioredoxin-like_sf"/>
</dbReference>
<comment type="catalytic activity">
    <reaction evidence="11">
        <text>a hydroperoxide + [thioredoxin]-dithiol = an alcohol + [thioredoxin]-disulfide + H2O</text>
        <dbReference type="Rhea" id="RHEA:62620"/>
        <dbReference type="Rhea" id="RHEA-COMP:10698"/>
        <dbReference type="Rhea" id="RHEA-COMP:10700"/>
        <dbReference type="ChEBI" id="CHEBI:15377"/>
        <dbReference type="ChEBI" id="CHEBI:29950"/>
        <dbReference type="ChEBI" id="CHEBI:30879"/>
        <dbReference type="ChEBI" id="CHEBI:35924"/>
        <dbReference type="ChEBI" id="CHEBI:50058"/>
        <dbReference type="EC" id="1.11.1.24"/>
    </reaction>
</comment>
<keyword evidence="7" id="KW-0676">Redox-active center</keyword>
<keyword evidence="14" id="KW-1185">Reference proteome</keyword>
<proteinExistence type="inferred from homology"/>
<dbReference type="PANTHER" id="PTHR42801">
    <property type="entry name" value="THIOREDOXIN-DEPENDENT PEROXIDE REDUCTASE"/>
    <property type="match status" value="1"/>
</dbReference>
<organism evidence="13 14">
    <name type="scientific">Rhodovarius crocodyli</name>
    <dbReference type="NCBI Taxonomy" id="1979269"/>
    <lineage>
        <taxon>Bacteria</taxon>
        <taxon>Pseudomonadati</taxon>
        <taxon>Pseudomonadota</taxon>
        <taxon>Alphaproteobacteria</taxon>
        <taxon>Acetobacterales</taxon>
        <taxon>Roseomonadaceae</taxon>
        <taxon>Rhodovarius</taxon>
    </lineage>
</organism>
<evidence type="ECO:0000256" key="11">
    <source>
        <dbReference type="ARBA" id="ARBA00049091"/>
    </source>
</evidence>
<dbReference type="GO" id="GO:0045454">
    <property type="term" value="P:cell redox homeostasis"/>
    <property type="evidence" value="ECO:0007669"/>
    <property type="project" value="TreeGrafter"/>
</dbReference>
<dbReference type="EC" id="1.11.1.24" evidence="2"/>
<name>A0A437M357_9PROT</name>
<dbReference type="PROSITE" id="PS51352">
    <property type="entry name" value="THIOREDOXIN_2"/>
    <property type="match status" value="1"/>
</dbReference>
<dbReference type="InterPro" id="IPR050924">
    <property type="entry name" value="Peroxiredoxin_BCP/PrxQ"/>
</dbReference>
<keyword evidence="3" id="KW-0575">Peroxidase</keyword>
<dbReference type="PANTHER" id="PTHR42801:SF7">
    <property type="entry name" value="SLL1159 PROTEIN"/>
    <property type="match status" value="1"/>
</dbReference>
<evidence type="ECO:0000256" key="8">
    <source>
        <dbReference type="ARBA" id="ARBA00032824"/>
    </source>
</evidence>
<evidence type="ECO:0000256" key="7">
    <source>
        <dbReference type="ARBA" id="ARBA00023284"/>
    </source>
</evidence>
<dbReference type="Pfam" id="PF00578">
    <property type="entry name" value="AhpC-TSA"/>
    <property type="match status" value="1"/>
</dbReference>
<evidence type="ECO:0000256" key="6">
    <source>
        <dbReference type="ARBA" id="ARBA00023157"/>
    </source>
</evidence>
<evidence type="ECO:0000313" key="13">
    <source>
        <dbReference type="EMBL" id="RVT92130.1"/>
    </source>
</evidence>
<comment type="caution">
    <text evidence="13">The sequence shown here is derived from an EMBL/GenBank/DDBJ whole genome shotgun (WGS) entry which is preliminary data.</text>
</comment>
<dbReference type="InterPro" id="IPR000866">
    <property type="entry name" value="AhpC/TSA"/>
</dbReference>
<comment type="similarity">
    <text evidence="9">Belongs to the peroxiredoxin family. BCP/PrxQ subfamily.</text>
</comment>
<dbReference type="AlphaFoldDB" id="A0A437M357"/>
<evidence type="ECO:0000256" key="2">
    <source>
        <dbReference type="ARBA" id="ARBA00013017"/>
    </source>
</evidence>
<dbReference type="OrthoDB" id="9809746at2"/>
<evidence type="ECO:0000259" key="12">
    <source>
        <dbReference type="PROSITE" id="PS51352"/>
    </source>
</evidence>
<dbReference type="CDD" id="cd02970">
    <property type="entry name" value="PRX_like2"/>
    <property type="match status" value="1"/>
</dbReference>
<dbReference type="Gene3D" id="3.40.30.10">
    <property type="entry name" value="Glutaredoxin"/>
    <property type="match status" value="1"/>
</dbReference>
<evidence type="ECO:0000313" key="14">
    <source>
        <dbReference type="Proteomes" id="UP000282957"/>
    </source>
</evidence>
<protein>
    <recommendedName>
        <fullName evidence="2">thioredoxin-dependent peroxiredoxin</fullName>
        <ecNumber evidence="2">1.11.1.24</ecNumber>
    </recommendedName>
    <alternativeName>
        <fullName evidence="8">Thioredoxin peroxidase</fullName>
    </alternativeName>
    <alternativeName>
        <fullName evidence="10">Thioredoxin-dependent peroxiredoxin Bcp</fullName>
    </alternativeName>
</protein>
<dbReference type="SUPFAM" id="SSF52833">
    <property type="entry name" value="Thioredoxin-like"/>
    <property type="match status" value="1"/>
</dbReference>
<feature type="domain" description="Thioredoxin" evidence="12">
    <location>
        <begin position="43"/>
        <end position="216"/>
    </location>
</feature>
<keyword evidence="4" id="KW-0049">Antioxidant</keyword>
<gene>
    <name evidence="13" type="ORF">EOD42_18095</name>
</gene>
<dbReference type="RefSeq" id="WP_127788984.1">
    <property type="nucleotide sequence ID" value="NZ_SACL01000007.1"/>
</dbReference>
<dbReference type="GO" id="GO:0008379">
    <property type="term" value="F:thioredoxin peroxidase activity"/>
    <property type="evidence" value="ECO:0007669"/>
    <property type="project" value="TreeGrafter"/>
</dbReference>
<keyword evidence="5" id="KW-0560">Oxidoreductase</keyword>
<accession>A0A437M357</accession>
<reference evidence="13 14" key="1">
    <citation type="submission" date="2019-01" db="EMBL/GenBank/DDBJ databases">
        <authorList>
            <person name="Chen W.-M."/>
        </authorList>
    </citation>
    <scope>NUCLEOTIDE SEQUENCE [LARGE SCALE GENOMIC DNA]</scope>
    <source>
        <strain evidence="13 14">CCP-6</strain>
    </source>
</reference>
<sequence>MGLDADLAAFKAEFERTAPAGRPALYDAKVEELRASFAADKALKAGDTAPGFTLPDATGTPVSLSGLLAQGPVVVTFYRGGWCPYCNIQLRAYQAVLPRIAELGASLVAISPQQPDGSLSTAEMNALTFRVLSDVGNAAARGFGLVYALAQEIRDALTSNGKALPGINGDDSWELPVPATFVIAPDGRVSLAWLDVDYRRRLNPEAIIDALEALRGSHA</sequence>
<dbReference type="GO" id="GO:0005737">
    <property type="term" value="C:cytoplasm"/>
    <property type="evidence" value="ECO:0007669"/>
    <property type="project" value="TreeGrafter"/>
</dbReference>
<comment type="function">
    <text evidence="1">Thiol-specific peroxidase that catalyzes the reduction of hydrogen peroxide and organic hydroperoxides to water and alcohols, respectively. Plays a role in cell protection against oxidative stress by detoxifying peroxides and as sensor of hydrogen peroxide-mediated signaling events.</text>
</comment>
<dbReference type="GO" id="GO:0034599">
    <property type="term" value="P:cellular response to oxidative stress"/>
    <property type="evidence" value="ECO:0007669"/>
    <property type="project" value="TreeGrafter"/>
</dbReference>
<evidence type="ECO:0000256" key="9">
    <source>
        <dbReference type="ARBA" id="ARBA00038489"/>
    </source>
</evidence>